<evidence type="ECO:0000313" key="1">
    <source>
        <dbReference type="EMBL" id="KAI3697273.1"/>
    </source>
</evidence>
<keyword evidence="2" id="KW-1185">Reference proteome</keyword>
<comment type="caution">
    <text evidence="1">The sequence shown here is derived from an EMBL/GenBank/DDBJ whole genome shotgun (WGS) entry which is preliminary data.</text>
</comment>
<reference evidence="2" key="1">
    <citation type="journal article" date="2022" name="Mol. Ecol. Resour.">
        <title>The genomes of chicory, endive, great burdock and yacon provide insights into Asteraceae palaeo-polyploidization history and plant inulin production.</title>
        <authorList>
            <person name="Fan W."/>
            <person name="Wang S."/>
            <person name="Wang H."/>
            <person name="Wang A."/>
            <person name="Jiang F."/>
            <person name="Liu H."/>
            <person name="Zhao H."/>
            <person name="Xu D."/>
            <person name="Zhang Y."/>
        </authorList>
    </citation>
    <scope>NUCLEOTIDE SEQUENCE [LARGE SCALE GENOMIC DNA]</scope>
    <source>
        <strain evidence="2">cv. Niubang</strain>
    </source>
</reference>
<dbReference type="EMBL" id="CM042056">
    <property type="protein sequence ID" value="KAI3697273.1"/>
    <property type="molecule type" value="Genomic_DNA"/>
</dbReference>
<sequence length="99" mass="11478">MLLFHLLCILKKNSVIWFQPLFQVSNSTLSFPLYSFLLRHQNQMTSFAVTGLASRSRRFPRRRRCSSSRRRRRCSSSSTSSGVVVLNFPIMLSKKPNIP</sequence>
<reference evidence="1 2" key="2">
    <citation type="journal article" date="2022" name="Mol. Ecol. Resour.">
        <title>The genomes of chicory, endive, great burdock and yacon provide insights into Asteraceae paleo-polyploidization history and plant inulin production.</title>
        <authorList>
            <person name="Fan W."/>
            <person name="Wang S."/>
            <person name="Wang H."/>
            <person name="Wang A."/>
            <person name="Jiang F."/>
            <person name="Liu H."/>
            <person name="Zhao H."/>
            <person name="Xu D."/>
            <person name="Zhang Y."/>
        </authorList>
    </citation>
    <scope>NUCLEOTIDE SEQUENCE [LARGE SCALE GENOMIC DNA]</scope>
    <source>
        <strain evidence="2">cv. Niubang</strain>
    </source>
</reference>
<organism evidence="1 2">
    <name type="scientific">Arctium lappa</name>
    <name type="common">Greater burdock</name>
    <name type="synonym">Lappa major</name>
    <dbReference type="NCBI Taxonomy" id="4217"/>
    <lineage>
        <taxon>Eukaryota</taxon>
        <taxon>Viridiplantae</taxon>
        <taxon>Streptophyta</taxon>
        <taxon>Embryophyta</taxon>
        <taxon>Tracheophyta</taxon>
        <taxon>Spermatophyta</taxon>
        <taxon>Magnoliopsida</taxon>
        <taxon>eudicotyledons</taxon>
        <taxon>Gunneridae</taxon>
        <taxon>Pentapetalae</taxon>
        <taxon>asterids</taxon>
        <taxon>campanulids</taxon>
        <taxon>Asterales</taxon>
        <taxon>Asteraceae</taxon>
        <taxon>Carduoideae</taxon>
        <taxon>Cardueae</taxon>
        <taxon>Arctiinae</taxon>
        <taxon>Arctium</taxon>
    </lineage>
</organism>
<protein>
    <submittedName>
        <fullName evidence="1">Uncharacterized protein</fullName>
    </submittedName>
</protein>
<gene>
    <name evidence="1" type="ORF">L6452_30168</name>
</gene>
<dbReference type="Proteomes" id="UP001055879">
    <property type="component" value="Linkage Group LG10"/>
</dbReference>
<name>A0ACB8ZI28_ARCLA</name>
<evidence type="ECO:0000313" key="2">
    <source>
        <dbReference type="Proteomes" id="UP001055879"/>
    </source>
</evidence>
<accession>A0ACB8ZI28</accession>
<proteinExistence type="predicted"/>